<comment type="caution">
    <text evidence="2">The sequence shown here is derived from an EMBL/GenBank/DDBJ whole genome shotgun (WGS) entry which is preliminary data.</text>
</comment>
<gene>
    <name evidence="2" type="ORF">ENJ15_06070</name>
</gene>
<evidence type="ECO:0000259" key="1">
    <source>
        <dbReference type="PROSITE" id="PS51733"/>
    </source>
</evidence>
<dbReference type="PANTHER" id="PTHR43679">
    <property type="entry name" value="OCTANOYLTRANSFERASE LIPM-RELATED"/>
    <property type="match status" value="1"/>
</dbReference>
<sequence length="263" mass="30094">MRLPFNSIRIVPYRRYRGVENMAIDRYLVDWAVEKQMPVLRFYGWNPWCLSLGRHQCAEDVDIASLEKEGYELVRRPTGGSAIFHSGELTYSFVMPRQGQMDHHGLYEWLHEHLSGALKKEGYEVELSNRTPGENYLKGGKDVFACFNRKAKSEIHHQGRKVVGSAQKIFREAILQHGSVMLTETHRIILSFLKLGPEQQREQQRILVENSVALTTIKSGEVNPTVIGDSLLSTLSGYTLAVKNLSDRELEAAKIFFNEFLIN</sequence>
<dbReference type="PANTHER" id="PTHR43679:SF2">
    <property type="entry name" value="OCTANOYL-[GCVH]:PROTEIN N-OCTANOYLTRANSFERASE"/>
    <property type="match status" value="1"/>
</dbReference>
<organism evidence="2">
    <name type="scientific">Caldithrix abyssi</name>
    <dbReference type="NCBI Taxonomy" id="187145"/>
    <lineage>
        <taxon>Bacteria</taxon>
        <taxon>Pseudomonadati</taxon>
        <taxon>Calditrichota</taxon>
        <taxon>Calditrichia</taxon>
        <taxon>Calditrichales</taxon>
        <taxon>Calditrichaceae</taxon>
        <taxon>Caldithrix</taxon>
    </lineage>
</organism>
<dbReference type="EMBL" id="DRLI01000235">
    <property type="protein sequence ID" value="HHM02561.1"/>
    <property type="molecule type" value="Genomic_DNA"/>
</dbReference>
<dbReference type="Proteomes" id="UP000885771">
    <property type="component" value="Unassembled WGS sequence"/>
</dbReference>
<protein>
    <recommendedName>
        <fullName evidence="1">BPL/LPL catalytic domain-containing protein</fullName>
    </recommendedName>
</protein>
<dbReference type="InterPro" id="IPR004143">
    <property type="entry name" value="BPL_LPL_catalytic"/>
</dbReference>
<evidence type="ECO:0000313" key="2">
    <source>
        <dbReference type="EMBL" id="HHM02561.1"/>
    </source>
</evidence>
<dbReference type="SUPFAM" id="SSF55681">
    <property type="entry name" value="Class II aaRS and biotin synthetases"/>
    <property type="match status" value="1"/>
</dbReference>
<name>A0A7V5RPV0_CALAY</name>
<dbReference type="InterPro" id="IPR045864">
    <property type="entry name" value="aa-tRNA-synth_II/BPL/LPL"/>
</dbReference>
<dbReference type="AlphaFoldDB" id="A0A7V5RPV0"/>
<dbReference type="PROSITE" id="PS51733">
    <property type="entry name" value="BPL_LPL_CATALYTIC"/>
    <property type="match status" value="1"/>
</dbReference>
<accession>A0A7V5RPV0</accession>
<dbReference type="InterPro" id="IPR050664">
    <property type="entry name" value="Octanoyltrans_LipM/LipL"/>
</dbReference>
<dbReference type="Gene3D" id="3.30.930.10">
    <property type="entry name" value="Bira Bifunctional Protein, Domain 2"/>
    <property type="match status" value="1"/>
</dbReference>
<proteinExistence type="predicted"/>
<feature type="domain" description="BPL/LPL catalytic" evidence="1">
    <location>
        <begin position="34"/>
        <end position="247"/>
    </location>
</feature>
<reference evidence="2" key="1">
    <citation type="journal article" date="2020" name="mSystems">
        <title>Genome- and Community-Level Interaction Insights into Carbon Utilization and Element Cycling Functions of Hydrothermarchaeota in Hydrothermal Sediment.</title>
        <authorList>
            <person name="Zhou Z."/>
            <person name="Liu Y."/>
            <person name="Xu W."/>
            <person name="Pan J."/>
            <person name="Luo Z.H."/>
            <person name="Li M."/>
        </authorList>
    </citation>
    <scope>NUCLEOTIDE SEQUENCE [LARGE SCALE GENOMIC DNA]</scope>
    <source>
        <strain evidence="2">HyVt-460</strain>
    </source>
</reference>
<dbReference type="Pfam" id="PF21948">
    <property type="entry name" value="LplA-B_cat"/>
    <property type="match status" value="1"/>
</dbReference>